<keyword evidence="6" id="KW-1185">Reference proteome</keyword>
<dbReference type="Pfam" id="PF00535">
    <property type="entry name" value="Glycos_transf_2"/>
    <property type="match status" value="1"/>
</dbReference>
<feature type="domain" description="TarS/TarP linker" evidence="4">
    <location>
        <begin position="233"/>
        <end position="323"/>
    </location>
</feature>
<dbReference type="RefSeq" id="WP_114054747.1">
    <property type="nucleotide sequence ID" value="NZ_CP030862.1"/>
</dbReference>
<feature type="domain" description="Glycosyltransferase 2-like" evidence="3">
    <location>
        <begin position="15"/>
        <end position="145"/>
    </location>
</feature>
<evidence type="ECO:0000256" key="2">
    <source>
        <dbReference type="ARBA" id="ARBA00022679"/>
    </source>
</evidence>
<dbReference type="Proteomes" id="UP000252004">
    <property type="component" value="Chromosome"/>
</dbReference>
<protein>
    <submittedName>
        <fullName evidence="5">Uncharacterized protein</fullName>
    </submittedName>
</protein>
<evidence type="ECO:0000259" key="3">
    <source>
        <dbReference type="Pfam" id="PF00535"/>
    </source>
</evidence>
<name>A0A344TY46_9ACTN</name>
<dbReference type="Gene3D" id="3.90.550.10">
    <property type="entry name" value="Spore Coat Polysaccharide Biosynthesis Protein SpsA, Chain A"/>
    <property type="match status" value="1"/>
</dbReference>
<evidence type="ECO:0000313" key="5">
    <source>
        <dbReference type="EMBL" id="AXE23567.1"/>
    </source>
</evidence>
<dbReference type="KEGG" id="sgz:C0216_08910"/>
<reference evidence="5 6" key="1">
    <citation type="submission" date="2018-01" db="EMBL/GenBank/DDBJ databases">
        <title>Draft genome Sequence of streptomyces globosus LZH-48.</title>
        <authorList>
            <person name="Ran K."/>
            <person name="Li Z."/>
            <person name="Wei S."/>
            <person name="Dong R."/>
        </authorList>
    </citation>
    <scope>NUCLEOTIDE SEQUENCE [LARGE SCALE GENOMIC DNA]</scope>
    <source>
        <strain evidence="5 6">LZH-48</strain>
    </source>
</reference>
<keyword evidence="2" id="KW-0808">Transferase</keyword>
<dbReference type="EMBL" id="CP030862">
    <property type="protein sequence ID" value="AXE23567.1"/>
    <property type="molecule type" value="Genomic_DNA"/>
</dbReference>
<dbReference type="InterPro" id="IPR001173">
    <property type="entry name" value="Glyco_trans_2-like"/>
</dbReference>
<dbReference type="PANTHER" id="PTHR22916">
    <property type="entry name" value="GLYCOSYLTRANSFERASE"/>
    <property type="match status" value="1"/>
</dbReference>
<organism evidence="5 6">
    <name type="scientific">Streptomyces globosus</name>
    <dbReference type="NCBI Taxonomy" id="68209"/>
    <lineage>
        <taxon>Bacteria</taxon>
        <taxon>Bacillati</taxon>
        <taxon>Actinomycetota</taxon>
        <taxon>Actinomycetes</taxon>
        <taxon>Kitasatosporales</taxon>
        <taxon>Streptomycetaceae</taxon>
        <taxon>Streptomyces</taxon>
    </lineage>
</organism>
<gene>
    <name evidence="5" type="ORF">C0216_08910</name>
</gene>
<dbReference type="OrthoDB" id="2676521at2"/>
<dbReference type="InterPro" id="IPR029044">
    <property type="entry name" value="Nucleotide-diphossugar_trans"/>
</dbReference>
<dbReference type="CDD" id="cd00761">
    <property type="entry name" value="Glyco_tranf_GTA_type"/>
    <property type="match status" value="1"/>
</dbReference>
<keyword evidence="1" id="KW-0328">Glycosyltransferase</keyword>
<dbReference type="SUPFAM" id="SSF53448">
    <property type="entry name" value="Nucleotide-diphospho-sugar transferases"/>
    <property type="match status" value="1"/>
</dbReference>
<evidence type="ECO:0000256" key="1">
    <source>
        <dbReference type="ARBA" id="ARBA00022676"/>
    </source>
</evidence>
<evidence type="ECO:0000313" key="6">
    <source>
        <dbReference type="Proteomes" id="UP000252004"/>
    </source>
</evidence>
<proteinExistence type="predicted"/>
<dbReference type="Pfam" id="PF22181">
    <property type="entry name" value="TarS_linker"/>
    <property type="match status" value="1"/>
</dbReference>
<dbReference type="InterPro" id="IPR054028">
    <property type="entry name" value="TarS/TarP_linker"/>
</dbReference>
<evidence type="ECO:0000259" key="4">
    <source>
        <dbReference type="Pfam" id="PF22181"/>
    </source>
</evidence>
<dbReference type="AlphaFoldDB" id="A0A344TY46"/>
<dbReference type="PANTHER" id="PTHR22916:SF51">
    <property type="entry name" value="GLYCOSYLTRANSFERASE EPSH-RELATED"/>
    <property type="match status" value="1"/>
</dbReference>
<accession>A0A344TY46</accession>
<dbReference type="GO" id="GO:0016757">
    <property type="term" value="F:glycosyltransferase activity"/>
    <property type="evidence" value="ECO:0007669"/>
    <property type="project" value="UniProtKB-KW"/>
</dbReference>
<sequence length="533" mass="57623">MNSAVVHPADIKDVSVAVRVSNQAAALDACLASLFVQTIGTDRLEVIGVDDGSTDESGSVLARAAHQYPSFVRVGQVTQGLSPAAARNWALSQVRGRYVIFLEAVDRLAPDALERMVAAADANEADVVLGKLESSGRHTVPTAMFRKNQAYTDAWSSRAYWSLSPDKLFRTSLLHRRGLSFPTDMPMGDEQVFTAGAFIAADNVSVVGDATCVVKGPDPAHRATLSDRVALASRMLALVASQVPEGPRRDRLQSRHLEVELGKATATALLSAADPAERDRTLWEAAEVLRTQATPGALALLPRMVAVRFALLAQGRLAEAQKMAAFEADKDRPAVRKTVEGGRVFTTLPFFRDPQVGLPDELFDITADMTVSHQLQKARWDGAMLLLDGYAFFEQLSTKDRATRVVLRERFTGAQESHAVTARRDDTLANAKGKTRAMGRFSARVNLAQTSSGWPLPPGTWDLYLSVSFEGVTQEVRLGTRRAADLDSTARMPVRIADAPGAQAMELAATPYYAEDGGLTVEVAQRMPLPGRG</sequence>